<evidence type="ECO:0000313" key="8">
    <source>
        <dbReference type="Proteomes" id="UP000087171"/>
    </source>
</evidence>
<keyword evidence="1" id="KW-0808">Transferase</keyword>
<organism evidence="8 9">
    <name type="scientific">Cicer arietinum</name>
    <name type="common">Chickpea</name>
    <name type="synonym">Garbanzo</name>
    <dbReference type="NCBI Taxonomy" id="3827"/>
    <lineage>
        <taxon>Eukaryota</taxon>
        <taxon>Viridiplantae</taxon>
        <taxon>Streptophyta</taxon>
        <taxon>Embryophyta</taxon>
        <taxon>Tracheophyta</taxon>
        <taxon>Spermatophyta</taxon>
        <taxon>Magnoliopsida</taxon>
        <taxon>eudicotyledons</taxon>
        <taxon>Gunneridae</taxon>
        <taxon>Pentapetalae</taxon>
        <taxon>rosids</taxon>
        <taxon>fabids</taxon>
        <taxon>Fabales</taxon>
        <taxon>Fabaceae</taxon>
        <taxon>Papilionoideae</taxon>
        <taxon>50 kb inversion clade</taxon>
        <taxon>NPAAA clade</taxon>
        <taxon>Hologalegina</taxon>
        <taxon>IRL clade</taxon>
        <taxon>Cicereae</taxon>
        <taxon>Cicer</taxon>
    </lineage>
</organism>
<keyword evidence="8" id="KW-1185">Reference proteome</keyword>
<dbReference type="STRING" id="3827.A0A3Q7YGR6"/>
<evidence type="ECO:0000256" key="6">
    <source>
        <dbReference type="ARBA" id="ARBA00022918"/>
    </source>
</evidence>
<evidence type="ECO:0000256" key="4">
    <source>
        <dbReference type="ARBA" id="ARBA00022759"/>
    </source>
</evidence>
<evidence type="ECO:0000256" key="5">
    <source>
        <dbReference type="ARBA" id="ARBA00022801"/>
    </source>
</evidence>
<dbReference type="PANTHER" id="PTHR34072">
    <property type="entry name" value="ENZYMATIC POLYPROTEIN-RELATED"/>
    <property type="match status" value="1"/>
</dbReference>
<keyword evidence="6" id="KW-0695">RNA-directed DNA polymerase</keyword>
<reference evidence="8" key="1">
    <citation type="journal article" date="2013" name="Nat. Biotechnol.">
        <title>Draft genome sequence of chickpea (Cicer arietinum) provides a resource for trait improvement.</title>
        <authorList>
            <person name="Varshney R.K."/>
            <person name="Song C."/>
            <person name="Saxena R.K."/>
            <person name="Azam S."/>
            <person name="Yu S."/>
            <person name="Sharpe A.G."/>
            <person name="Cannon S."/>
            <person name="Baek J."/>
            <person name="Rosen B.D."/>
            <person name="Tar'an B."/>
            <person name="Millan T."/>
            <person name="Zhang X."/>
            <person name="Ramsay L.D."/>
            <person name="Iwata A."/>
            <person name="Wang Y."/>
            <person name="Nelson W."/>
            <person name="Farmer A.D."/>
            <person name="Gaur P.M."/>
            <person name="Soderlund C."/>
            <person name="Penmetsa R.V."/>
            <person name="Xu C."/>
            <person name="Bharti A.K."/>
            <person name="He W."/>
            <person name="Winter P."/>
            <person name="Zhao S."/>
            <person name="Hane J.K."/>
            <person name="Carrasquilla-Garcia N."/>
            <person name="Condie J.A."/>
            <person name="Upadhyaya H.D."/>
            <person name="Luo M.C."/>
            <person name="Thudi M."/>
            <person name="Gowda C.L."/>
            <person name="Singh N.P."/>
            <person name="Lichtenzveig J."/>
            <person name="Gali K.K."/>
            <person name="Rubio J."/>
            <person name="Nadarajan N."/>
            <person name="Dolezel J."/>
            <person name="Bansal K.C."/>
            <person name="Xu X."/>
            <person name="Edwards D."/>
            <person name="Zhang G."/>
            <person name="Kahl G."/>
            <person name="Gil J."/>
            <person name="Singh K.B."/>
            <person name="Datta S.K."/>
            <person name="Jackson S.A."/>
            <person name="Wang J."/>
            <person name="Cook D.R."/>
        </authorList>
    </citation>
    <scope>NUCLEOTIDE SEQUENCE [LARGE SCALE GENOMIC DNA]</scope>
    <source>
        <strain evidence="8">cv. CDC Frontier</strain>
    </source>
</reference>
<dbReference type="SUPFAM" id="SSF56672">
    <property type="entry name" value="DNA/RNA polymerases"/>
    <property type="match status" value="1"/>
</dbReference>
<dbReference type="GeneID" id="113787755"/>
<protein>
    <submittedName>
        <fullName evidence="9">Uncharacterized protein LOC113787755</fullName>
    </submittedName>
</protein>
<dbReference type="GO" id="GO:0004519">
    <property type="term" value="F:endonuclease activity"/>
    <property type="evidence" value="ECO:0007669"/>
    <property type="project" value="UniProtKB-KW"/>
</dbReference>
<feature type="domain" description="Reverse transcriptase RNase H-like" evidence="7">
    <location>
        <begin position="1"/>
        <end position="48"/>
    </location>
</feature>
<keyword evidence="2" id="KW-0548">Nucleotidyltransferase</keyword>
<name>A0A3Q7YGR6_CICAR</name>
<evidence type="ECO:0000259" key="7">
    <source>
        <dbReference type="Pfam" id="PF17917"/>
    </source>
</evidence>
<dbReference type="Proteomes" id="UP000087171">
    <property type="component" value="Chromosome Ca1"/>
</dbReference>
<dbReference type="KEGG" id="cam:113787755"/>
<dbReference type="GO" id="GO:0016787">
    <property type="term" value="F:hydrolase activity"/>
    <property type="evidence" value="ECO:0007669"/>
    <property type="project" value="UniProtKB-KW"/>
</dbReference>
<sequence length="185" mass="21716">MFSLKIWRHHLYGSTFIIFSDHKSLQCLFDQKELNMRQLRWIETLKDYDFRLQYHAGKANIVADALRRQNTLVSFLMVKEQELLEKFRDLNLNVEFSPGELKFSMINPSNGLIEDIQKHQFDDELLQQKRHLIMQGNALEFKVGPNNIMHCNGCLCILAVDKIKEIILEEAHISKLSFRPGVTKI</sequence>
<keyword evidence="3" id="KW-0540">Nuclease</keyword>
<dbReference type="GO" id="GO:0003964">
    <property type="term" value="F:RNA-directed DNA polymerase activity"/>
    <property type="evidence" value="ECO:0007669"/>
    <property type="project" value="UniProtKB-KW"/>
</dbReference>
<dbReference type="CDD" id="cd09274">
    <property type="entry name" value="RNase_HI_RT_Ty3"/>
    <property type="match status" value="1"/>
</dbReference>
<dbReference type="InterPro" id="IPR041373">
    <property type="entry name" value="RT_RNaseH"/>
</dbReference>
<evidence type="ECO:0000313" key="9">
    <source>
        <dbReference type="RefSeq" id="XP_027192705.1"/>
    </source>
</evidence>
<evidence type="ECO:0000256" key="1">
    <source>
        <dbReference type="ARBA" id="ARBA00022679"/>
    </source>
</evidence>
<dbReference type="PANTHER" id="PTHR34072:SF52">
    <property type="entry name" value="RIBONUCLEASE H"/>
    <property type="match status" value="1"/>
</dbReference>
<dbReference type="RefSeq" id="XP_027192705.1">
    <property type="nucleotide sequence ID" value="XM_027336904.1"/>
</dbReference>
<dbReference type="OrthoDB" id="1434098at2759"/>
<proteinExistence type="predicted"/>
<evidence type="ECO:0000256" key="3">
    <source>
        <dbReference type="ARBA" id="ARBA00022722"/>
    </source>
</evidence>
<dbReference type="AlphaFoldDB" id="A0A3Q7YGR6"/>
<dbReference type="InterPro" id="IPR043502">
    <property type="entry name" value="DNA/RNA_pol_sf"/>
</dbReference>
<gene>
    <name evidence="9" type="primary">LOC113787755</name>
</gene>
<dbReference type="Pfam" id="PF17917">
    <property type="entry name" value="RT_RNaseH"/>
    <property type="match status" value="1"/>
</dbReference>
<evidence type="ECO:0000256" key="2">
    <source>
        <dbReference type="ARBA" id="ARBA00022695"/>
    </source>
</evidence>
<keyword evidence="4" id="KW-0255">Endonuclease</keyword>
<accession>A0A3Q7YGR6</accession>
<keyword evidence="5" id="KW-0378">Hydrolase</keyword>
<reference evidence="9" key="2">
    <citation type="submission" date="2025-08" db="UniProtKB">
        <authorList>
            <consortium name="RefSeq"/>
        </authorList>
    </citation>
    <scope>IDENTIFICATION</scope>
    <source>
        <tissue evidence="9">Etiolated seedlings</tissue>
    </source>
</reference>